<dbReference type="AlphaFoldDB" id="A0A1Y6IY76"/>
<sequence length="115" mass="12429">MNMTRFYLILTIVGVLAPYGAFVPWLVNHGLDLPLLLTEASANPISLFAWLDVVIAALALLGFIIADGQKNHVKGRGIAIVGTLVVGVSCGLPLYLYLKEKQNVRSSIMMSQSES</sequence>
<organism evidence="2 3">
    <name type="scientific">Vibrio mangrovi</name>
    <dbReference type="NCBI Taxonomy" id="474394"/>
    <lineage>
        <taxon>Bacteria</taxon>
        <taxon>Pseudomonadati</taxon>
        <taxon>Pseudomonadota</taxon>
        <taxon>Gammaproteobacteria</taxon>
        <taxon>Vibrionales</taxon>
        <taxon>Vibrionaceae</taxon>
        <taxon>Vibrio</taxon>
    </lineage>
</organism>
<protein>
    <recommendedName>
        <fullName evidence="4">DUF2834 domain-containing protein</fullName>
    </recommendedName>
</protein>
<proteinExistence type="predicted"/>
<dbReference type="Proteomes" id="UP000196125">
    <property type="component" value="Unassembled WGS sequence"/>
</dbReference>
<keyword evidence="1" id="KW-1133">Transmembrane helix</keyword>
<reference evidence="2 3" key="1">
    <citation type="submission" date="2017-05" db="EMBL/GenBank/DDBJ databases">
        <authorList>
            <person name="Song R."/>
            <person name="Chenine A.L."/>
            <person name="Ruprecht R.M."/>
        </authorList>
    </citation>
    <scope>NUCLEOTIDE SEQUENCE [LARGE SCALE GENOMIC DNA]</scope>
    <source>
        <strain evidence="2 3">CECT 7927</strain>
    </source>
</reference>
<name>A0A1Y6IY76_9VIBR</name>
<dbReference type="InterPro" id="IPR021362">
    <property type="entry name" value="DUF2834"/>
</dbReference>
<feature type="transmembrane region" description="Helical" evidence="1">
    <location>
        <begin position="78"/>
        <end position="98"/>
    </location>
</feature>
<evidence type="ECO:0000313" key="2">
    <source>
        <dbReference type="EMBL" id="SMS01770.1"/>
    </source>
</evidence>
<dbReference type="EMBL" id="FXXI01000006">
    <property type="protein sequence ID" value="SMS01770.1"/>
    <property type="molecule type" value="Genomic_DNA"/>
</dbReference>
<dbReference type="Pfam" id="PF11196">
    <property type="entry name" value="DUF2834"/>
    <property type="match status" value="1"/>
</dbReference>
<evidence type="ECO:0000256" key="1">
    <source>
        <dbReference type="SAM" id="Phobius"/>
    </source>
</evidence>
<feature type="transmembrane region" description="Helical" evidence="1">
    <location>
        <begin position="47"/>
        <end position="66"/>
    </location>
</feature>
<keyword evidence="1" id="KW-0812">Transmembrane</keyword>
<evidence type="ECO:0000313" key="3">
    <source>
        <dbReference type="Proteomes" id="UP000196125"/>
    </source>
</evidence>
<accession>A0A1Y6IY76</accession>
<gene>
    <name evidence="2" type="ORF">VIM7927_03076</name>
</gene>
<feature type="transmembrane region" description="Helical" evidence="1">
    <location>
        <begin position="7"/>
        <end position="27"/>
    </location>
</feature>
<keyword evidence="1" id="KW-0472">Membrane</keyword>
<evidence type="ECO:0008006" key="4">
    <source>
        <dbReference type="Google" id="ProtNLM"/>
    </source>
</evidence>